<dbReference type="Proteomes" id="UP000694397">
    <property type="component" value="Chromosome 25"/>
</dbReference>
<evidence type="ECO:0000313" key="1">
    <source>
        <dbReference type="Ensembl" id="ENSSFOP00015062053.1"/>
    </source>
</evidence>
<dbReference type="Ensembl" id="ENSSFOT00015038591.1">
    <property type="protein sequence ID" value="ENSSFOP00015062053.1"/>
    <property type="gene ID" value="ENSSFOG00015027624.1"/>
</dbReference>
<dbReference type="OrthoDB" id="413900at2759"/>
<name>A0A8C9VMB1_SCLFO</name>
<organism evidence="1 2">
    <name type="scientific">Scleropages formosus</name>
    <name type="common">Asian bonytongue</name>
    <name type="synonym">Osteoglossum formosum</name>
    <dbReference type="NCBI Taxonomy" id="113540"/>
    <lineage>
        <taxon>Eukaryota</taxon>
        <taxon>Metazoa</taxon>
        <taxon>Chordata</taxon>
        <taxon>Craniata</taxon>
        <taxon>Vertebrata</taxon>
        <taxon>Euteleostomi</taxon>
        <taxon>Actinopterygii</taxon>
        <taxon>Neopterygii</taxon>
        <taxon>Teleostei</taxon>
        <taxon>Osteoglossocephala</taxon>
        <taxon>Osteoglossomorpha</taxon>
        <taxon>Osteoglossiformes</taxon>
        <taxon>Osteoglossidae</taxon>
        <taxon>Scleropages</taxon>
    </lineage>
</organism>
<reference evidence="1 2" key="1">
    <citation type="submission" date="2019-04" db="EMBL/GenBank/DDBJ databases">
        <authorList>
            <consortium name="Wellcome Sanger Institute Data Sharing"/>
        </authorList>
    </citation>
    <scope>NUCLEOTIDE SEQUENCE [LARGE SCALE GENOMIC DNA]</scope>
</reference>
<dbReference type="AlphaFoldDB" id="A0A8C9VMB1"/>
<reference evidence="1" key="3">
    <citation type="submission" date="2025-09" db="UniProtKB">
        <authorList>
            <consortium name="Ensembl"/>
        </authorList>
    </citation>
    <scope>IDENTIFICATION</scope>
</reference>
<dbReference type="SUPFAM" id="SSF56219">
    <property type="entry name" value="DNase I-like"/>
    <property type="match status" value="1"/>
</dbReference>
<reference evidence="1" key="2">
    <citation type="submission" date="2025-08" db="UniProtKB">
        <authorList>
            <consortium name="Ensembl"/>
        </authorList>
    </citation>
    <scope>IDENTIFICATION</scope>
</reference>
<dbReference type="InterPro" id="IPR036691">
    <property type="entry name" value="Endo/exonu/phosph_ase_sf"/>
</dbReference>
<keyword evidence="2" id="KW-1185">Reference proteome</keyword>
<proteinExistence type="predicted"/>
<evidence type="ECO:0000313" key="2">
    <source>
        <dbReference type="Proteomes" id="UP000694397"/>
    </source>
</evidence>
<sequence length="144" mass="15934">GAHKHLHLVIDFAEKHGNGAAGHEYYRPKCGKFPALEGKLFEYLVTKRGISRTDLKVSRGWITRFMKSKSLSLRRRTSLCQRIPKDFENKSLGGVLESAPTGDSVVLLGDFNAHVGSDSDTWRGVIGRNGLPDLNPSGELLLDF</sequence>
<protein>
    <recommendedName>
        <fullName evidence="3">Endonuclease/exonuclease/phosphatase domain-containing protein</fullName>
    </recommendedName>
</protein>
<accession>A0A8C9VMB1</accession>
<evidence type="ECO:0008006" key="3">
    <source>
        <dbReference type="Google" id="ProtNLM"/>
    </source>
</evidence>